<evidence type="ECO:0000313" key="1">
    <source>
        <dbReference type="EMBL" id="KAI9552578.1"/>
    </source>
</evidence>
<evidence type="ECO:0000313" key="2">
    <source>
        <dbReference type="Proteomes" id="UP000820818"/>
    </source>
</evidence>
<keyword evidence="2" id="KW-1185">Reference proteome</keyword>
<sequence length="168" mass="19249">MVLNFEDSSRFISLNFEPQRPSFFIIDPCPHPYAKRSSGIRRAIQAAIYEQQRILLREVKARDQAAIQPQAILPHVTEPHITEPHVAEPYVVEPQAIQQEPLEERVQQAVRSFNSIQDLYRKIPPQLLPPVQILAQQAAGNFQFQNAIQSVSPREDEDVLQLAYEDEA</sequence>
<accession>A0AAD5KYX5</accession>
<organism evidence="1 2">
    <name type="scientific">Daphnia sinensis</name>
    <dbReference type="NCBI Taxonomy" id="1820382"/>
    <lineage>
        <taxon>Eukaryota</taxon>
        <taxon>Metazoa</taxon>
        <taxon>Ecdysozoa</taxon>
        <taxon>Arthropoda</taxon>
        <taxon>Crustacea</taxon>
        <taxon>Branchiopoda</taxon>
        <taxon>Diplostraca</taxon>
        <taxon>Cladocera</taxon>
        <taxon>Anomopoda</taxon>
        <taxon>Daphniidae</taxon>
        <taxon>Daphnia</taxon>
        <taxon>Daphnia similis group</taxon>
    </lineage>
</organism>
<proteinExistence type="predicted"/>
<name>A0AAD5KYX5_9CRUS</name>
<dbReference type="Proteomes" id="UP000820818">
    <property type="component" value="Linkage Group LG9"/>
</dbReference>
<protein>
    <submittedName>
        <fullName evidence="1">Uncharacterized protein</fullName>
    </submittedName>
</protein>
<gene>
    <name evidence="1" type="ORF">GHT06_020439</name>
</gene>
<reference evidence="1 2" key="1">
    <citation type="submission" date="2022-05" db="EMBL/GenBank/DDBJ databases">
        <title>A multi-omics perspective on studying reproductive biology in Daphnia sinensis.</title>
        <authorList>
            <person name="Jia J."/>
        </authorList>
    </citation>
    <scope>NUCLEOTIDE SEQUENCE [LARGE SCALE GENOMIC DNA]</scope>
    <source>
        <strain evidence="1 2">WSL</strain>
    </source>
</reference>
<comment type="caution">
    <text evidence="1">The sequence shown here is derived from an EMBL/GenBank/DDBJ whole genome shotgun (WGS) entry which is preliminary data.</text>
</comment>
<dbReference type="AlphaFoldDB" id="A0AAD5KYX5"/>
<dbReference type="EMBL" id="WJBH02000009">
    <property type="protein sequence ID" value="KAI9552578.1"/>
    <property type="molecule type" value="Genomic_DNA"/>
</dbReference>